<dbReference type="InterPro" id="IPR029063">
    <property type="entry name" value="SAM-dependent_MTases_sf"/>
</dbReference>
<name>A0ABP7NW15_9GAMM</name>
<accession>A0ABP7NW15</accession>
<organism evidence="1 2">
    <name type="scientific">Allohahella marinimesophila</name>
    <dbReference type="NCBI Taxonomy" id="1054972"/>
    <lineage>
        <taxon>Bacteria</taxon>
        <taxon>Pseudomonadati</taxon>
        <taxon>Pseudomonadota</taxon>
        <taxon>Gammaproteobacteria</taxon>
        <taxon>Oceanospirillales</taxon>
        <taxon>Hahellaceae</taxon>
        <taxon>Allohahella</taxon>
    </lineage>
</organism>
<keyword evidence="2" id="KW-1185">Reference proteome</keyword>
<dbReference type="EMBL" id="BAABBO010000007">
    <property type="protein sequence ID" value="GAA3955262.1"/>
    <property type="molecule type" value="Genomic_DNA"/>
</dbReference>
<gene>
    <name evidence="1" type="ORF">GCM10022278_12310</name>
</gene>
<dbReference type="SUPFAM" id="SSF53335">
    <property type="entry name" value="S-adenosyl-L-methionine-dependent methyltransferases"/>
    <property type="match status" value="1"/>
</dbReference>
<evidence type="ECO:0000313" key="2">
    <source>
        <dbReference type="Proteomes" id="UP001501337"/>
    </source>
</evidence>
<dbReference type="PANTHER" id="PTHR38451:SF1">
    <property type="entry name" value="TRNA (ADENINE(22)-N(1))-METHYLTRANSFERASE"/>
    <property type="match status" value="1"/>
</dbReference>
<protein>
    <submittedName>
        <fullName evidence="1">tRNA (Adenine(22)-N(1))-methyltransferase TrmK</fullName>
    </submittedName>
</protein>
<dbReference type="InterPro" id="IPR016876">
    <property type="entry name" value="UCP028234"/>
</dbReference>
<dbReference type="Gene3D" id="3.40.50.150">
    <property type="entry name" value="Vaccinia Virus protein VP39"/>
    <property type="match status" value="1"/>
</dbReference>
<evidence type="ECO:0000313" key="1">
    <source>
        <dbReference type="EMBL" id="GAA3955262.1"/>
    </source>
</evidence>
<comment type="caution">
    <text evidence="1">The sequence shown here is derived from an EMBL/GenBank/DDBJ whole genome shotgun (WGS) entry which is preliminary data.</text>
</comment>
<dbReference type="Pfam" id="PF12847">
    <property type="entry name" value="Methyltransf_18"/>
    <property type="match status" value="1"/>
</dbReference>
<proteinExistence type="predicted"/>
<reference evidence="2" key="1">
    <citation type="journal article" date="2019" name="Int. J. Syst. Evol. Microbiol.">
        <title>The Global Catalogue of Microorganisms (GCM) 10K type strain sequencing project: providing services to taxonomists for standard genome sequencing and annotation.</title>
        <authorList>
            <consortium name="The Broad Institute Genomics Platform"/>
            <consortium name="The Broad Institute Genome Sequencing Center for Infectious Disease"/>
            <person name="Wu L."/>
            <person name="Ma J."/>
        </authorList>
    </citation>
    <scope>NUCLEOTIDE SEQUENCE [LARGE SCALE GENOMIC DNA]</scope>
    <source>
        <strain evidence="2">JCM 17555</strain>
    </source>
</reference>
<dbReference type="Proteomes" id="UP001501337">
    <property type="component" value="Unassembled WGS sequence"/>
</dbReference>
<dbReference type="PIRSF" id="PIRSF028234">
    <property type="entry name" value="UCP028234"/>
    <property type="match status" value="1"/>
</dbReference>
<sequence>MRFGKRLRQIEAMVAPGYDHIWDCCCDHGLLGAALLSGAVAPHIHFVDIVPELVEALDYKLQRFDTQPISAWTTHCVDVRALPLQQYPGRHLIVIAGVGGALTGQFIEAIHQRIPQTQMDFLLCPVRQQFSLREQLIRLAFSLKDEVLIEDRQRFYEVLLVSSDPDEGEPIHKVGKAIWQADTAEKRQAIEAYRQQTLRHYQRMQSGSNMEIHDILEAYGAVPKA</sequence>
<dbReference type="PANTHER" id="PTHR38451">
    <property type="entry name" value="TRNA (ADENINE(22)-N(1))-METHYLTRANSFERASE"/>
    <property type="match status" value="1"/>
</dbReference>
<dbReference type="RefSeq" id="WP_344804372.1">
    <property type="nucleotide sequence ID" value="NZ_BAABBO010000007.1"/>
</dbReference>